<comment type="caution">
    <text evidence="1">The sequence shown here is derived from an EMBL/GenBank/DDBJ whole genome shotgun (WGS) entry which is preliminary data.</text>
</comment>
<sequence>MLPGALHILLEEAVFQKWLTVERKMAVEKVDAMLSAEGAWSSQYRDISDMDELKAPECAETFMTLLLVITDRYRSLPCSRAQLSFLALQRELVDDFRIRLTQVMKEDSRCPLGSRYCAILNAANYISTVLSDWADNVFFLQLQQAAVTLGEEGLLGLLERLRGDMLGRLLEAVMREVREKAQPYIRDRWLSLPSQLDQATMSLSSSACPMMLCLRDRLLQLQQLLCLPLFQSFWQRPVPVPGRDPVQPL</sequence>
<proteinExistence type="predicted"/>
<evidence type="ECO:0000313" key="2">
    <source>
        <dbReference type="Proteomes" id="UP001044222"/>
    </source>
</evidence>
<dbReference type="GO" id="GO:0070939">
    <property type="term" value="C:Dsl1/NZR complex"/>
    <property type="evidence" value="ECO:0007669"/>
    <property type="project" value="InterPro"/>
</dbReference>
<organism evidence="1 2">
    <name type="scientific">Anguilla anguilla</name>
    <name type="common">European freshwater eel</name>
    <name type="synonym">Muraena anguilla</name>
    <dbReference type="NCBI Taxonomy" id="7936"/>
    <lineage>
        <taxon>Eukaryota</taxon>
        <taxon>Metazoa</taxon>
        <taxon>Chordata</taxon>
        <taxon>Craniata</taxon>
        <taxon>Vertebrata</taxon>
        <taxon>Euteleostomi</taxon>
        <taxon>Actinopterygii</taxon>
        <taxon>Neopterygii</taxon>
        <taxon>Teleostei</taxon>
        <taxon>Anguilliformes</taxon>
        <taxon>Anguillidae</taxon>
        <taxon>Anguilla</taxon>
    </lineage>
</organism>
<evidence type="ECO:0000313" key="1">
    <source>
        <dbReference type="EMBL" id="KAG5845150.1"/>
    </source>
</evidence>
<gene>
    <name evidence="1" type="ORF">ANANG_G00135780</name>
</gene>
<dbReference type="PROSITE" id="PS51386">
    <property type="entry name" value="RINT1_TIP20"/>
    <property type="match status" value="1"/>
</dbReference>
<reference evidence="1" key="1">
    <citation type="submission" date="2021-01" db="EMBL/GenBank/DDBJ databases">
        <title>A chromosome-scale assembly of European eel, Anguilla anguilla.</title>
        <authorList>
            <person name="Henkel C."/>
            <person name="Jong-Raadsen S.A."/>
            <person name="Dufour S."/>
            <person name="Weltzien F.-A."/>
            <person name="Palstra A.P."/>
            <person name="Pelster B."/>
            <person name="Spaink H.P."/>
            <person name="Van Den Thillart G.E."/>
            <person name="Jansen H."/>
            <person name="Zahm M."/>
            <person name="Klopp C."/>
            <person name="Cedric C."/>
            <person name="Louis A."/>
            <person name="Berthelot C."/>
            <person name="Parey E."/>
            <person name="Roest Crollius H."/>
            <person name="Montfort J."/>
            <person name="Robinson-Rechavi M."/>
            <person name="Bucao C."/>
            <person name="Bouchez O."/>
            <person name="Gislard M."/>
            <person name="Lluch J."/>
            <person name="Milhes M."/>
            <person name="Lampietro C."/>
            <person name="Lopez Roques C."/>
            <person name="Donnadieu C."/>
            <person name="Braasch I."/>
            <person name="Desvignes T."/>
            <person name="Postlethwait J."/>
            <person name="Bobe J."/>
            <person name="Guiguen Y."/>
            <person name="Dirks R."/>
        </authorList>
    </citation>
    <scope>NUCLEOTIDE SEQUENCE</scope>
    <source>
        <strain evidence="1">Tag_6206</strain>
        <tissue evidence="1">Liver</tissue>
    </source>
</reference>
<dbReference type="Proteomes" id="UP001044222">
    <property type="component" value="Chromosome 7"/>
</dbReference>
<keyword evidence="2" id="KW-1185">Reference proteome</keyword>
<dbReference type="GO" id="GO:0006888">
    <property type="term" value="P:endoplasmic reticulum to Golgi vesicle-mediated transport"/>
    <property type="evidence" value="ECO:0007669"/>
    <property type="project" value="InterPro"/>
</dbReference>
<dbReference type="EMBL" id="JAFIRN010000007">
    <property type="protein sequence ID" value="KAG5845150.1"/>
    <property type="molecule type" value="Genomic_DNA"/>
</dbReference>
<dbReference type="PANTHER" id="PTHR13520:SF0">
    <property type="entry name" value="RAD50-INTERACTING PROTEIN 1"/>
    <property type="match status" value="1"/>
</dbReference>
<dbReference type="AlphaFoldDB" id="A0A9D3M9Y3"/>
<dbReference type="GO" id="GO:0060628">
    <property type="term" value="P:regulation of ER to Golgi vesicle-mediated transport"/>
    <property type="evidence" value="ECO:0007669"/>
    <property type="project" value="TreeGrafter"/>
</dbReference>
<dbReference type="InterPro" id="IPR007528">
    <property type="entry name" value="RINT1_Tip20"/>
</dbReference>
<dbReference type="Pfam" id="PF04437">
    <property type="entry name" value="RINT1_TIP1"/>
    <property type="match status" value="1"/>
</dbReference>
<dbReference type="GO" id="GO:0006890">
    <property type="term" value="P:retrograde vesicle-mediated transport, Golgi to endoplasmic reticulum"/>
    <property type="evidence" value="ECO:0007669"/>
    <property type="project" value="InterPro"/>
</dbReference>
<protein>
    <submittedName>
        <fullName evidence="1">Uncharacterized protein</fullName>
    </submittedName>
</protein>
<name>A0A9D3M9Y3_ANGAN</name>
<accession>A0A9D3M9Y3</accession>
<dbReference type="PANTHER" id="PTHR13520">
    <property type="entry name" value="RAD50-INTERACTING PROTEIN 1 RINT-1"/>
    <property type="match status" value="1"/>
</dbReference>